<dbReference type="SUPFAM" id="SSF56024">
    <property type="entry name" value="Phospholipase D/nuclease"/>
    <property type="match status" value="1"/>
</dbReference>
<keyword evidence="5" id="KW-1185">Reference proteome</keyword>
<accession>A0A8J4U3B8</accession>
<dbReference type="Pfam" id="PF07894">
    <property type="entry name" value="SACK1"/>
    <property type="match status" value="1"/>
</dbReference>
<feature type="non-terminal residue" evidence="4">
    <location>
        <position position="1"/>
    </location>
</feature>
<dbReference type="GO" id="GO:0019901">
    <property type="term" value="F:protein kinase binding"/>
    <property type="evidence" value="ECO:0007669"/>
    <property type="project" value="TreeGrafter"/>
</dbReference>
<comment type="similarity">
    <text evidence="1">Belongs to the FAM83 family.</text>
</comment>
<feature type="domain" description="Scaffolding anchor of CK1" evidence="3">
    <location>
        <begin position="1"/>
        <end position="77"/>
    </location>
</feature>
<dbReference type="PANTHER" id="PTHR16181:SF29">
    <property type="entry name" value="PROTEIN FAM83A-RELATED"/>
    <property type="match status" value="1"/>
</dbReference>
<sequence>NLRVRSIRGTSFFTRSSKKVCGSQSQKFMVVDGDKAVSGSYSFTWTASRLDRSIITVLTGLAVDVFDQLFQDLYMMSVAVNLDKIHLDKEQQLEPISTKAAPAVQLSAVTALKLINPKYALVSGNAAVRRNHADPETCTSKSDGMKRMKDVPDGPHIHPGLLHLEKANMTDYLPVWPEPDPPSDVIGFINIRDCNKPLQPHLTRSELFEVSRAIRFKDPPHMPCESLSEKVCPRSTSPAASSYEKPLMQHQIRLEESNNQLSQEKPQPSSLEIQSICLSPISNHKPAHSNKKDDKDSPVDHGIGKQTDLLPEQREDTDVNNILTSACAEP</sequence>
<dbReference type="Proteomes" id="UP000727407">
    <property type="component" value="Unassembled WGS sequence"/>
</dbReference>
<name>A0A8J4U3B8_CLAMG</name>
<dbReference type="InterPro" id="IPR012461">
    <property type="entry name" value="SACK1"/>
</dbReference>
<dbReference type="GO" id="GO:0007165">
    <property type="term" value="P:signal transduction"/>
    <property type="evidence" value="ECO:0007669"/>
    <property type="project" value="TreeGrafter"/>
</dbReference>
<evidence type="ECO:0000313" key="4">
    <source>
        <dbReference type="EMBL" id="KAF5889012.1"/>
    </source>
</evidence>
<feature type="compositionally biased region" description="Basic and acidic residues" evidence="2">
    <location>
        <begin position="290"/>
        <end position="303"/>
    </location>
</feature>
<dbReference type="InterPro" id="IPR050944">
    <property type="entry name" value="FAM83"/>
</dbReference>
<dbReference type="PANTHER" id="PTHR16181">
    <property type="entry name" value="PROTEIN FAM83A-RELATED"/>
    <property type="match status" value="1"/>
</dbReference>
<dbReference type="AlphaFoldDB" id="A0A8J4U3B8"/>
<dbReference type="Gene3D" id="3.30.870.10">
    <property type="entry name" value="Endonuclease Chain A"/>
    <property type="match status" value="1"/>
</dbReference>
<evidence type="ECO:0000313" key="5">
    <source>
        <dbReference type="Proteomes" id="UP000727407"/>
    </source>
</evidence>
<reference evidence="4" key="1">
    <citation type="submission" date="2020-07" db="EMBL/GenBank/DDBJ databases">
        <title>Clarias magur genome sequencing, assembly and annotation.</title>
        <authorList>
            <person name="Kushwaha B."/>
            <person name="Kumar R."/>
            <person name="Das P."/>
            <person name="Joshi C.G."/>
            <person name="Kumar D."/>
            <person name="Nagpure N.S."/>
            <person name="Pandey M."/>
            <person name="Agarwal S."/>
            <person name="Srivastava S."/>
            <person name="Singh M."/>
            <person name="Sahoo L."/>
            <person name="Jayasankar P."/>
            <person name="Meher P.K."/>
            <person name="Koringa P.G."/>
            <person name="Iquebal M.A."/>
            <person name="Das S.P."/>
            <person name="Bit A."/>
            <person name="Patnaik S."/>
            <person name="Patel N."/>
            <person name="Shah T.M."/>
            <person name="Hinsu A."/>
            <person name="Jena J.K."/>
        </authorList>
    </citation>
    <scope>NUCLEOTIDE SEQUENCE</scope>
    <source>
        <strain evidence="4">CIFAMagur01</strain>
        <tissue evidence="4">Testis</tissue>
    </source>
</reference>
<protein>
    <submittedName>
        <fullName evidence="4">Protein FAM83G-like</fullName>
    </submittedName>
</protein>
<dbReference type="OrthoDB" id="6103632at2759"/>
<evidence type="ECO:0000256" key="1">
    <source>
        <dbReference type="ARBA" id="ARBA00006937"/>
    </source>
</evidence>
<proteinExistence type="inferred from homology"/>
<comment type="caution">
    <text evidence="4">The sequence shown here is derived from an EMBL/GenBank/DDBJ whole genome shotgun (WGS) entry which is preliminary data.</text>
</comment>
<evidence type="ECO:0000256" key="2">
    <source>
        <dbReference type="SAM" id="MobiDB-lite"/>
    </source>
</evidence>
<evidence type="ECO:0000259" key="3">
    <source>
        <dbReference type="Pfam" id="PF07894"/>
    </source>
</evidence>
<organism evidence="4 5">
    <name type="scientific">Clarias magur</name>
    <name type="common">Asian catfish</name>
    <name type="synonym">Macropteronotus magur</name>
    <dbReference type="NCBI Taxonomy" id="1594786"/>
    <lineage>
        <taxon>Eukaryota</taxon>
        <taxon>Metazoa</taxon>
        <taxon>Chordata</taxon>
        <taxon>Craniata</taxon>
        <taxon>Vertebrata</taxon>
        <taxon>Euteleostomi</taxon>
        <taxon>Actinopterygii</taxon>
        <taxon>Neopterygii</taxon>
        <taxon>Teleostei</taxon>
        <taxon>Ostariophysi</taxon>
        <taxon>Siluriformes</taxon>
        <taxon>Clariidae</taxon>
        <taxon>Clarias</taxon>
    </lineage>
</organism>
<dbReference type="EMBL" id="QNUK01000878">
    <property type="protein sequence ID" value="KAF5889012.1"/>
    <property type="molecule type" value="Genomic_DNA"/>
</dbReference>
<feature type="non-terminal residue" evidence="4">
    <location>
        <position position="330"/>
    </location>
</feature>
<gene>
    <name evidence="4" type="ORF">DAT39_021290</name>
</gene>
<feature type="region of interest" description="Disordered" evidence="2">
    <location>
        <begin position="277"/>
        <end position="330"/>
    </location>
</feature>
<feature type="region of interest" description="Disordered" evidence="2">
    <location>
        <begin position="223"/>
        <end position="243"/>
    </location>
</feature>